<organism evidence="1 2">
    <name type="scientific">Diphasiastrum complanatum</name>
    <name type="common">Issler's clubmoss</name>
    <name type="synonym">Lycopodium complanatum</name>
    <dbReference type="NCBI Taxonomy" id="34168"/>
    <lineage>
        <taxon>Eukaryota</taxon>
        <taxon>Viridiplantae</taxon>
        <taxon>Streptophyta</taxon>
        <taxon>Embryophyta</taxon>
        <taxon>Tracheophyta</taxon>
        <taxon>Lycopodiopsida</taxon>
        <taxon>Lycopodiales</taxon>
        <taxon>Lycopodiaceae</taxon>
        <taxon>Lycopodioideae</taxon>
        <taxon>Diphasiastrum</taxon>
    </lineage>
</organism>
<gene>
    <name evidence="1" type="ORF">O6H91_18G013900</name>
</gene>
<sequence length="167" mass="19129">MLSQAEARIDRNTLTEEEANIQRHEAIRVVELSIKDKATKLSFIVNPTNGVGFFQILFNLDWQEKGLVVTKDKLQMIASSSIGQNKKKEILGILAGNKETQDSLCMTFDNKGFRKFMSKESYWWHMMETARSILKNLSAGSEELPDEEAYFRRQHFAHAFGDLHTDG</sequence>
<dbReference type="EMBL" id="CM055109">
    <property type="protein sequence ID" value="KAJ7522493.1"/>
    <property type="molecule type" value="Genomic_DNA"/>
</dbReference>
<evidence type="ECO:0000313" key="1">
    <source>
        <dbReference type="EMBL" id="KAJ7522493.1"/>
    </source>
</evidence>
<reference evidence="2" key="1">
    <citation type="journal article" date="2024" name="Proc. Natl. Acad. Sci. U.S.A.">
        <title>Extraordinary preservation of gene collinearity over three hundred million years revealed in homosporous lycophytes.</title>
        <authorList>
            <person name="Li C."/>
            <person name="Wickell D."/>
            <person name="Kuo L.Y."/>
            <person name="Chen X."/>
            <person name="Nie B."/>
            <person name="Liao X."/>
            <person name="Peng D."/>
            <person name="Ji J."/>
            <person name="Jenkins J."/>
            <person name="Williams M."/>
            <person name="Shu S."/>
            <person name="Plott C."/>
            <person name="Barry K."/>
            <person name="Rajasekar S."/>
            <person name="Grimwood J."/>
            <person name="Han X."/>
            <person name="Sun S."/>
            <person name="Hou Z."/>
            <person name="He W."/>
            <person name="Dai G."/>
            <person name="Sun C."/>
            <person name="Schmutz J."/>
            <person name="Leebens-Mack J.H."/>
            <person name="Li F.W."/>
            <person name="Wang L."/>
        </authorList>
    </citation>
    <scope>NUCLEOTIDE SEQUENCE [LARGE SCALE GENOMIC DNA]</scope>
    <source>
        <strain evidence="2">cv. PW_Plant_1</strain>
    </source>
</reference>
<keyword evidence="2" id="KW-1185">Reference proteome</keyword>
<protein>
    <submittedName>
        <fullName evidence="1">Uncharacterized protein</fullName>
    </submittedName>
</protein>
<evidence type="ECO:0000313" key="2">
    <source>
        <dbReference type="Proteomes" id="UP001162992"/>
    </source>
</evidence>
<name>A0ACC2AY92_DIPCM</name>
<comment type="caution">
    <text evidence="1">The sequence shown here is derived from an EMBL/GenBank/DDBJ whole genome shotgun (WGS) entry which is preliminary data.</text>
</comment>
<dbReference type="Proteomes" id="UP001162992">
    <property type="component" value="Chromosome 18"/>
</dbReference>
<accession>A0ACC2AY92</accession>
<proteinExistence type="predicted"/>